<dbReference type="Proteomes" id="UP000829398">
    <property type="component" value="Chromosome 3"/>
</dbReference>
<proteinExistence type="predicted"/>
<sequence length="448" mass="49193">MDYTNRNLTELGGIDEDMKLQIHCLEKEAYSHVLRAFIAQSDLLSWGKEGLITELRKELNVTDTEHGELLVKINSDESIKVIREWRKGAQQPQESLYGKANAPAFGPNSVGNGLQKKAKTSHASISKSERYASHGVPSLGTQSWKYVPHIQPSSGTLPSPPVPVQFNDDQQGNQLAMFSSGNPEQCSRIVGPNYQAPPDGKRKVLVKSQAKKGSNAPDVKKSCDIIKIRATDKLIHYVREKSLLFVFYELLRLRGQSMAQKIPVQEHERAILAALNKLDDISDGDDSPNEQQQRLSHKERPGNVQGMVAHHNFYRPTGTFHGYQSEGFTQIPPVRMVVPCINAQAERFRILTLLRDISLHSQISRRNSTCRGGGGGGGGGGPKEESQRARVCSSTMGCRAVEGGGKSISMFLIHCISFQVMSVWAAGGGVVFGILPVVFSINVHIFGG</sequence>
<dbReference type="EMBL" id="CM039172">
    <property type="protein sequence ID" value="KAH9784690.1"/>
    <property type="molecule type" value="Genomic_DNA"/>
</dbReference>
<accession>A0ACB8MHL9</accession>
<keyword evidence="2" id="KW-1185">Reference proteome</keyword>
<comment type="caution">
    <text evidence="1">The sequence shown here is derived from an EMBL/GenBank/DDBJ whole genome shotgun (WGS) entry which is preliminary data.</text>
</comment>
<gene>
    <name evidence="1" type="ORF">KPL71_009725</name>
</gene>
<organism evidence="1 2">
    <name type="scientific">Citrus sinensis</name>
    <name type="common">Sweet orange</name>
    <name type="synonym">Citrus aurantium var. sinensis</name>
    <dbReference type="NCBI Taxonomy" id="2711"/>
    <lineage>
        <taxon>Eukaryota</taxon>
        <taxon>Viridiplantae</taxon>
        <taxon>Streptophyta</taxon>
        <taxon>Embryophyta</taxon>
        <taxon>Tracheophyta</taxon>
        <taxon>Spermatophyta</taxon>
        <taxon>Magnoliopsida</taxon>
        <taxon>eudicotyledons</taxon>
        <taxon>Gunneridae</taxon>
        <taxon>Pentapetalae</taxon>
        <taxon>rosids</taxon>
        <taxon>malvids</taxon>
        <taxon>Sapindales</taxon>
        <taxon>Rutaceae</taxon>
        <taxon>Aurantioideae</taxon>
        <taxon>Citrus</taxon>
    </lineage>
</organism>
<name>A0ACB8MHL9_CITSI</name>
<evidence type="ECO:0000313" key="2">
    <source>
        <dbReference type="Proteomes" id="UP000829398"/>
    </source>
</evidence>
<evidence type="ECO:0000313" key="1">
    <source>
        <dbReference type="EMBL" id="KAH9784690.1"/>
    </source>
</evidence>
<reference evidence="2" key="1">
    <citation type="journal article" date="2023" name="Hortic. Res.">
        <title>A chromosome-level phased genome enabling allele-level studies in sweet orange: a case study on citrus Huanglongbing tolerance.</title>
        <authorList>
            <person name="Wu B."/>
            <person name="Yu Q."/>
            <person name="Deng Z."/>
            <person name="Duan Y."/>
            <person name="Luo F."/>
            <person name="Gmitter F. Jr."/>
        </authorList>
    </citation>
    <scope>NUCLEOTIDE SEQUENCE [LARGE SCALE GENOMIC DNA]</scope>
    <source>
        <strain evidence="2">cv. Valencia</strain>
    </source>
</reference>
<protein>
    <submittedName>
        <fullName evidence="1">Protein EMSY-LIKE 3</fullName>
    </submittedName>
</protein>